<sequence>MDYPTYKKRFENLRPLFHLLAKADLVPMSFYLKYCFPVGN</sequence>
<reference evidence="1" key="1">
    <citation type="submission" date="2018-05" db="EMBL/GenBank/DDBJ databases">
        <authorList>
            <person name="Lanie J.A."/>
            <person name="Ng W.-L."/>
            <person name="Kazmierczak K.M."/>
            <person name="Andrzejewski T.M."/>
            <person name="Davidsen T.M."/>
            <person name="Wayne K.J."/>
            <person name="Tettelin H."/>
            <person name="Glass J.I."/>
            <person name="Rusch D."/>
            <person name="Podicherti R."/>
            <person name="Tsui H.-C.T."/>
            <person name="Winkler M.E."/>
        </authorList>
    </citation>
    <scope>NUCLEOTIDE SEQUENCE</scope>
</reference>
<dbReference type="AlphaFoldDB" id="A0A382HJT3"/>
<accession>A0A382HJT3</accession>
<evidence type="ECO:0000313" key="1">
    <source>
        <dbReference type="EMBL" id="SVB87449.1"/>
    </source>
</evidence>
<dbReference type="EMBL" id="UINC01061650">
    <property type="protein sequence ID" value="SVB87449.1"/>
    <property type="molecule type" value="Genomic_DNA"/>
</dbReference>
<organism evidence="1">
    <name type="scientific">marine metagenome</name>
    <dbReference type="NCBI Taxonomy" id="408172"/>
    <lineage>
        <taxon>unclassified sequences</taxon>
        <taxon>metagenomes</taxon>
        <taxon>ecological metagenomes</taxon>
    </lineage>
</organism>
<proteinExistence type="predicted"/>
<gene>
    <name evidence="1" type="ORF">METZ01_LOCUS240303</name>
</gene>
<protein>
    <submittedName>
        <fullName evidence="1">Uncharacterized protein</fullName>
    </submittedName>
</protein>
<name>A0A382HJT3_9ZZZZ</name>